<sequence length="445" mass="46640">MSWWDRLWQWEDEHRQGVDLTLTFLLTFTLLPPSVAVVTSAGSAGRVMLLSLIALGVLAPLAWRRTHPARSIALVYAAALLHVVGGFPVLPVDAVVPFALYSTALHGPRWAHRAGIGAAIVGSVVVAGALAMPYGRASAFLLMVLIASIFLVAWAFGLVRRSRREHLEALVDRAERLEVERDQQAIIATAAERARIAREMHDIVAHSLSVMIAQADGGRYAAARDPAAASRALGTIAETGRAALTDMRRLLGVLREAPGSGGPARVLPGAQPGVLPVPTTPPAATTPQPAVEDVEQLVAQVRASGMRVSYVRLGTPRHLPPGAGLTVYRIAQESLTNVLKHAGPDPSVTVMLQWQPAAVSLEVSDDGRGAAADSDGLGQGLLGMRERATMFGGTVTAGPRPGGGFRVRATLPTPGRPPTPPSDPADPGAEAPAPAPVHDTGGTRP</sequence>
<dbReference type="Gene3D" id="3.30.565.10">
    <property type="entry name" value="Histidine kinase-like ATPase, C-terminal domain"/>
    <property type="match status" value="1"/>
</dbReference>
<dbReference type="InterPro" id="IPR036890">
    <property type="entry name" value="HATPase_C_sf"/>
</dbReference>
<keyword evidence="10" id="KW-1133">Transmembrane helix</keyword>
<keyword evidence="13" id="KW-1185">Reference proteome</keyword>
<dbReference type="Pfam" id="PF02518">
    <property type="entry name" value="HATPase_c"/>
    <property type="match status" value="1"/>
</dbReference>
<dbReference type="OrthoDB" id="227596at2"/>
<keyword evidence="5" id="KW-0547">Nucleotide-binding</keyword>
<evidence type="ECO:0000256" key="1">
    <source>
        <dbReference type="ARBA" id="ARBA00000085"/>
    </source>
</evidence>
<evidence type="ECO:0000256" key="7">
    <source>
        <dbReference type="ARBA" id="ARBA00022840"/>
    </source>
</evidence>
<dbReference type="GO" id="GO:0000155">
    <property type="term" value="F:phosphorelay sensor kinase activity"/>
    <property type="evidence" value="ECO:0007669"/>
    <property type="project" value="InterPro"/>
</dbReference>
<dbReference type="Pfam" id="PF23539">
    <property type="entry name" value="DUF7134"/>
    <property type="match status" value="1"/>
</dbReference>
<proteinExistence type="predicted"/>
<feature type="transmembrane region" description="Helical" evidence="10">
    <location>
        <begin position="47"/>
        <end position="63"/>
    </location>
</feature>
<evidence type="ECO:0000256" key="2">
    <source>
        <dbReference type="ARBA" id="ARBA00012438"/>
    </source>
</evidence>
<keyword evidence="10" id="KW-0472">Membrane</keyword>
<evidence type="ECO:0000256" key="3">
    <source>
        <dbReference type="ARBA" id="ARBA00022553"/>
    </source>
</evidence>
<evidence type="ECO:0000256" key="8">
    <source>
        <dbReference type="ARBA" id="ARBA00023012"/>
    </source>
</evidence>
<evidence type="ECO:0000256" key="10">
    <source>
        <dbReference type="SAM" id="Phobius"/>
    </source>
</evidence>
<dbReference type="SUPFAM" id="SSF55874">
    <property type="entry name" value="ATPase domain of HSP90 chaperone/DNA topoisomerase II/histidine kinase"/>
    <property type="match status" value="1"/>
</dbReference>
<feature type="transmembrane region" description="Helical" evidence="10">
    <location>
        <begin position="140"/>
        <end position="159"/>
    </location>
</feature>
<evidence type="ECO:0000256" key="4">
    <source>
        <dbReference type="ARBA" id="ARBA00022679"/>
    </source>
</evidence>
<keyword evidence="3" id="KW-0597">Phosphoprotein</keyword>
<dbReference type="GO" id="GO:0016020">
    <property type="term" value="C:membrane"/>
    <property type="evidence" value="ECO:0007669"/>
    <property type="project" value="InterPro"/>
</dbReference>
<keyword evidence="4" id="KW-0808">Transferase</keyword>
<evidence type="ECO:0000313" key="12">
    <source>
        <dbReference type="EMBL" id="ADG75280.1"/>
    </source>
</evidence>
<evidence type="ECO:0000256" key="9">
    <source>
        <dbReference type="SAM" id="MobiDB-lite"/>
    </source>
</evidence>
<dbReference type="EC" id="2.7.13.3" evidence="2"/>
<dbReference type="InterPro" id="IPR050482">
    <property type="entry name" value="Sensor_HK_TwoCompSys"/>
</dbReference>
<reference evidence="12 13" key="1">
    <citation type="journal article" date="2010" name="Stand. Genomic Sci.">
        <title>Complete genome sequence of Cellulomonas flavigena type strain (134).</title>
        <authorList>
            <person name="Abt B."/>
            <person name="Foster B."/>
            <person name="Lapidus A."/>
            <person name="Clum A."/>
            <person name="Sun H."/>
            <person name="Pukall R."/>
            <person name="Lucas S."/>
            <person name="Glavina Del Rio T."/>
            <person name="Nolan M."/>
            <person name="Tice H."/>
            <person name="Cheng J.F."/>
            <person name="Pitluck S."/>
            <person name="Liolios K."/>
            <person name="Ivanova N."/>
            <person name="Mavromatis K."/>
            <person name="Ovchinnikova G."/>
            <person name="Pati A."/>
            <person name="Goodwin L."/>
            <person name="Chen A."/>
            <person name="Palaniappan K."/>
            <person name="Land M."/>
            <person name="Hauser L."/>
            <person name="Chang Y.J."/>
            <person name="Jeffries C.D."/>
            <person name="Rohde M."/>
            <person name="Goker M."/>
            <person name="Woyke T."/>
            <person name="Bristow J."/>
            <person name="Eisen J.A."/>
            <person name="Markowitz V."/>
            <person name="Hugenholtz P."/>
            <person name="Kyrpides N.C."/>
            <person name="Klenk H.P."/>
        </authorList>
    </citation>
    <scope>NUCLEOTIDE SEQUENCE [LARGE SCALE GENOMIC DNA]</scope>
    <source>
        <strain evidence="13">ATCC 482 / DSM 20109 / BCRC 11376 / JCM 18109 / NBRC 3775 / NCIMB 8073 / NRS 134</strain>
    </source>
</reference>
<dbReference type="EMBL" id="CP001964">
    <property type="protein sequence ID" value="ADG75280.1"/>
    <property type="molecule type" value="Genomic_DNA"/>
</dbReference>
<dbReference type="InterPro" id="IPR003594">
    <property type="entry name" value="HATPase_dom"/>
</dbReference>
<evidence type="ECO:0000259" key="11">
    <source>
        <dbReference type="SMART" id="SM00387"/>
    </source>
</evidence>
<dbReference type="RefSeq" id="WP_013117614.1">
    <property type="nucleotide sequence ID" value="NC_014151.1"/>
</dbReference>
<dbReference type="eggNOG" id="COG4585">
    <property type="taxonomic scope" value="Bacteria"/>
</dbReference>
<dbReference type="STRING" id="446466.Cfla_2390"/>
<accession>D5UHF9</accession>
<dbReference type="Pfam" id="PF07730">
    <property type="entry name" value="HisKA_3"/>
    <property type="match status" value="1"/>
</dbReference>
<dbReference type="KEGG" id="cfl:Cfla_2390"/>
<dbReference type="GO" id="GO:0005524">
    <property type="term" value="F:ATP binding"/>
    <property type="evidence" value="ECO:0007669"/>
    <property type="project" value="UniProtKB-KW"/>
</dbReference>
<dbReference type="PANTHER" id="PTHR24421">
    <property type="entry name" value="NITRATE/NITRITE SENSOR PROTEIN NARX-RELATED"/>
    <property type="match status" value="1"/>
</dbReference>
<comment type="catalytic activity">
    <reaction evidence="1">
        <text>ATP + protein L-histidine = ADP + protein N-phospho-L-histidine.</text>
        <dbReference type="EC" id="2.7.13.3"/>
    </reaction>
</comment>
<evidence type="ECO:0000256" key="6">
    <source>
        <dbReference type="ARBA" id="ARBA00022777"/>
    </source>
</evidence>
<dbReference type="PANTHER" id="PTHR24421:SF10">
    <property type="entry name" value="NITRATE_NITRITE SENSOR PROTEIN NARQ"/>
    <property type="match status" value="1"/>
</dbReference>
<name>D5UHF9_CELFN</name>
<feature type="region of interest" description="Disordered" evidence="9">
    <location>
        <begin position="393"/>
        <end position="445"/>
    </location>
</feature>
<keyword evidence="10" id="KW-0812">Transmembrane</keyword>
<dbReference type="AlphaFoldDB" id="D5UHF9"/>
<gene>
    <name evidence="12" type="ordered locus">Cfla_2390</name>
</gene>
<dbReference type="InterPro" id="IPR055558">
    <property type="entry name" value="DUF7134"/>
</dbReference>
<dbReference type="Gene3D" id="1.20.5.1930">
    <property type="match status" value="1"/>
</dbReference>
<keyword evidence="6 12" id="KW-0418">Kinase</keyword>
<dbReference type="SMART" id="SM00387">
    <property type="entry name" value="HATPase_c"/>
    <property type="match status" value="1"/>
</dbReference>
<evidence type="ECO:0000313" key="13">
    <source>
        <dbReference type="Proteomes" id="UP000000849"/>
    </source>
</evidence>
<dbReference type="InterPro" id="IPR011712">
    <property type="entry name" value="Sig_transdc_His_kin_sub3_dim/P"/>
</dbReference>
<dbReference type="HOGENOM" id="CLU_000445_20_1_11"/>
<feature type="domain" description="Histidine kinase/HSP90-like ATPase" evidence="11">
    <location>
        <begin position="322"/>
        <end position="415"/>
    </location>
</feature>
<organism evidence="12 13">
    <name type="scientific">Cellulomonas flavigena (strain ATCC 482 / DSM 20109 / BCRC 11376 / JCM 18109 / NBRC 3775 / NCIMB 8073 / NRS 134)</name>
    <dbReference type="NCBI Taxonomy" id="446466"/>
    <lineage>
        <taxon>Bacteria</taxon>
        <taxon>Bacillati</taxon>
        <taxon>Actinomycetota</taxon>
        <taxon>Actinomycetes</taxon>
        <taxon>Micrococcales</taxon>
        <taxon>Cellulomonadaceae</taxon>
        <taxon>Cellulomonas</taxon>
    </lineage>
</organism>
<feature type="transmembrane region" description="Helical" evidence="10">
    <location>
        <begin position="75"/>
        <end position="102"/>
    </location>
</feature>
<feature type="compositionally biased region" description="Pro residues" evidence="9">
    <location>
        <begin position="414"/>
        <end position="424"/>
    </location>
</feature>
<keyword evidence="7" id="KW-0067">ATP-binding</keyword>
<feature type="transmembrane region" description="Helical" evidence="10">
    <location>
        <begin position="20"/>
        <end position="40"/>
    </location>
</feature>
<dbReference type="CDD" id="cd16917">
    <property type="entry name" value="HATPase_UhpB-NarQ-NarX-like"/>
    <property type="match status" value="1"/>
</dbReference>
<keyword evidence="8" id="KW-0902">Two-component regulatory system</keyword>
<protein>
    <recommendedName>
        <fullName evidence="2">histidine kinase</fullName>
        <ecNumber evidence="2">2.7.13.3</ecNumber>
    </recommendedName>
</protein>
<dbReference type="Proteomes" id="UP000000849">
    <property type="component" value="Chromosome"/>
</dbReference>
<dbReference type="GO" id="GO:0046983">
    <property type="term" value="F:protein dimerization activity"/>
    <property type="evidence" value="ECO:0007669"/>
    <property type="project" value="InterPro"/>
</dbReference>
<evidence type="ECO:0000256" key="5">
    <source>
        <dbReference type="ARBA" id="ARBA00022741"/>
    </source>
</evidence>
<feature type="transmembrane region" description="Helical" evidence="10">
    <location>
        <begin position="114"/>
        <end position="134"/>
    </location>
</feature>